<feature type="compositionally biased region" description="Pro residues" evidence="3">
    <location>
        <begin position="120"/>
        <end position="149"/>
    </location>
</feature>
<feature type="compositionally biased region" description="Low complexity" evidence="3">
    <location>
        <begin position="150"/>
        <end position="175"/>
    </location>
</feature>
<feature type="domain" description="Peptidase S1" evidence="5">
    <location>
        <begin position="45"/>
        <end position="378"/>
    </location>
</feature>
<reference evidence="6 7" key="1">
    <citation type="journal article" date="2018" name="BMC Genomics">
        <title>The genome of Naegleria lovaniensis, the basis for a comparative approach to unravel pathogenicity factors of the human pathogenic amoeba N. fowleri.</title>
        <authorList>
            <person name="Liechti N."/>
            <person name="Schurch N."/>
            <person name="Bruggmann R."/>
            <person name="Wittwer M."/>
        </authorList>
    </citation>
    <scope>NUCLEOTIDE SEQUENCE [LARGE SCALE GENOMIC DNA]</scope>
    <source>
        <strain evidence="6 7">ATCC 30569</strain>
    </source>
</reference>
<dbReference type="PRINTS" id="PR00722">
    <property type="entry name" value="CHYMOTRYPSIN"/>
</dbReference>
<dbReference type="InterPro" id="IPR051487">
    <property type="entry name" value="Ser/Thr_Proteases_Immune/Dev"/>
</dbReference>
<evidence type="ECO:0000256" key="1">
    <source>
        <dbReference type="ARBA" id="ARBA00023157"/>
    </source>
</evidence>
<dbReference type="SUPFAM" id="SSF50494">
    <property type="entry name" value="Trypsin-like serine proteases"/>
    <property type="match status" value="1"/>
</dbReference>
<dbReference type="PROSITE" id="PS00135">
    <property type="entry name" value="TRYPSIN_SER"/>
    <property type="match status" value="1"/>
</dbReference>
<organism evidence="6 7">
    <name type="scientific">Naegleria lovaniensis</name>
    <name type="common">Amoeba</name>
    <dbReference type="NCBI Taxonomy" id="51637"/>
    <lineage>
        <taxon>Eukaryota</taxon>
        <taxon>Discoba</taxon>
        <taxon>Heterolobosea</taxon>
        <taxon>Tetramitia</taxon>
        <taxon>Eutetramitia</taxon>
        <taxon>Vahlkampfiidae</taxon>
        <taxon>Naegleria</taxon>
    </lineage>
</organism>
<keyword evidence="2" id="KW-0645">Protease</keyword>
<dbReference type="EMBL" id="PYSW02000001">
    <property type="protein sequence ID" value="KAG2393897.1"/>
    <property type="molecule type" value="Genomic_DNA"/>
</dbReference>
<dbReference type="CDD" id="cd00190">
    <property type="entry name" value="Tryp_SPc"/>
    <property type="match status" value="1"/>
</dbReference>
<dbReference type="InterPro" id="IPR001314">
    <property type="entry name" value="Peptidase_S1A"/>
</dbReference>
<dbReference type="SMART" id="SM00020">
    <property type="entry name" value="Tryp_SPc"/>
    <property type="match status" value="1"/>
</dbReference>
<dbReference type="RefSeq" id="XP_044555791.1">
    <property type="nucleotide sequence ID" value="XM_044693214.1"/>
</dbReference>
<keyword evidence="4" id="KW-0812">Transmembrane</keyword>
<evidence type="ECO:0000256" key="3">
    <source>
        <dbReference type="SAM" id="MobiDB-lite"/>
    </source>
</evidence>
<evidence type="ECO:0000259" key="5">
    <source>
        <dbReference type="PROSITE" id="PS50240"/>
    </source>
</evidence>
<keyword evidence="1" id="KW-1015">Disulfide bond</keyword>
<sequence>MHHLTTRARQRENDTIILIFSVTTLMLLMCSLKTEMNFISCSSLIMGGELASIQNYPFMVSLQSQGRHFCGGSLLNSRVILTAAHCCFYDDLETPLDLSRIRAVFGQDDLRKCLDDSPSTSPPQEPPTSPPISIQPPVPPQIPIIPPISFPESNGEPSLAPPSQSSSHDSISTLLKKGKQNTSPSPCMEAEIERMQVHPSFSVTKMTNDLALLFLKEPLDLTSSANSKVNVIEMDQDWQDQQISASNISHWNANILEIVGYGRINGSFRRNYQLRKAQVNVTRSEFCNRSGLTIREPHHQFCVGDGNGISSCKGDSGGPLIAYSSEKNVQSSNRSRRMTPILIGVTSFGLANMCGNRTKRSVYTNILPYRSWIEQYLRAAMGEPPLPLLKNHGVSKKENHDMIMIAIVMIIVHLTTIFL</sequence>
<keyword evidence="4" id="KW-0472">Membrane</keyword>
<comment type="caution">
    <text evidence="6">The sequence shown here is derived from an EMBL/GenBank/DDBJ whole genome shotgun (WGS) entry which is preliminary data.</text>
</comment>
<dbReference type="InterPro" id="IPR009003">
    <property type="entry name" value="Peptidase_S1_PA"/>
</dbReference>
<evidence type="ECO:0000313" key="7">
    <source>
        <dbReference type="Proteomes" id="UP000816034"/>
    </source>
</evidence>
<proteinExistence type="predicted"/>
<keyword evidence="2" id="KW-0720">Serine protease</keyword>
<name>A0AA88H820_NAELO</name>
<protein>
    <recommendedName>
        <fullName evidence="5">Peptidase S1 domain-containing protein</fullName>
    </recommendedName>
</protein>
<evidence type="ECO:0000313" key="6">
    <source>
        <dbReference type="EMBL" id="KAG2393897.1"/>
    </source>
</evidence>
<dbReference type="GO" id="GO:0006508">
    <property type="term" value="P:proteolysis"/>
    <property type="evidence" value="ECO:0007669"/>
    <property type="project" value="UniProtKB-KW"/>
</dbReference>
<dbReference type="InterPro" id="IPR018114">
    <property type="entry name" value="TRYPSIN_HIS"/>
</dbReference>
<dbReference type="Proteomes" id="UP000816034">
    <property type="component" value="Unassembled WGS sequence"/>
</dbReference>
<dbReference type="AlphaFoldDB" id="A0AA88H820"/>
<dbReference type="InterPro" id="IPR033116">
    <property type="entry name" value="TRYPSIN_SER"/>
</dbReference>
<accession>A0AA88H820</accession>
<gene>
    <name evidence="6" type="ORF">C9374_003661</name>
</gene>
<dbReference type="GO" id="GO:0004252">
    <property type="term" value="F:serine-type endopeptidase activity"/>
    <property type="evidence" value="ECO:0007669"/>
    <property type="project" value="InterPro"/>
</dbReference>
<dbReference type="PANTHER" id="PTHR24256">
    <property type="entry name" value="TRYPTASE-RELATED"/>
    <property type="match status" value="1"/>
</dbReference>
<dbReference type="PROSITE" id="PS00134">
    <property type="entry name" value="TRYPSIN_HIS"/>
    <property type="match status" value="1"/>
</dbReference>
<dbReference type="InterPro" id="IPR001254">
    <property type="entry name" value="Trypsin_dom"/>
</dbReference>
<feature type="transmembrane region" description="Helical" evidence="4">
    <location>
        <begin position="15"/>
        <end position="32"/>
    </location>
</feature>
<dbReference type="Gene3D" id="2.40.10.10">
    <property type="entry name" value="Trypsin-like serine proteases"/>
    <property type="match status" value="2"/>
</dbReference>
<dbReference type="Pfam" id="PF00089">
    <property type="entry name" value="Trypsin"/>
    <property type="match status" value="2"/>
</dbReference>
<dbReference type="GeneID" id="68096116"/>
<keyword evidence="7" id="KW-1185">Reference proteome</keyword>
<evidence type="ECO:0000256" key="2">
    <source>
        <dbReference type="RuleBase" id="RU363034"/>
    </source>
</evidence>
<feature type="region of interest" description="Disordered" evidence="3">
    <location>
        <begin position="112"/>
        <end position="186"/>
    </location>
</feature>
<dbReference type="InterPro" id="IPR043504">
    <property type="entry name" value="Peptidase_S1_PA_chymotrypsin"/>
</dbReference>
<keyword evidence="2" id="KW-0378">Hydrolase</keyword>
<keyword evidence="4" id="KW-1133">Transmembrane helix</keyword>
<dbReference type="PROSITE" id="PS50240">
    <property type="entry name" value="TRYPSIN_DOM"/>
    <property type="match status" value="1"/>
</dbReference>
<evidence type="ECO:0000256" key="4">
    <source>
        <dbReference type="SAM" id="Phobius"/>
    </source>
</evidence>